<proteinExistence type="inferred from homology"/>
<dbReference type="Proteomes" id="UP000247763">
    <property type="component" value="Chromosome"/>
</dbReference>
<dbReference type="RefSeq" id="WP_110449638.1">
    <property type="nucleotide sequence ID" value="NZ_CP029479.1"/>
</dbReference>
<keyword evidence="3 4" id="KW-0378">Hydrolase</keyword>
<comment type="similarity">
    <text evidence="2">Belongs to the 'GDXG' lipolytic enzyme family.</text>
</comment>
<evidence type="ECO:0000256" key="3">
    <source>
        <dbReference type="ARBA" id="ARBA00022801"/>
    </source>
</evidence>
<dbReference type="EMBL" id="CP029479">
    <property type="protein sequence ID" value="AWM77069.1"/>
    <property type="molecule type" value="Genomic_DNA"/>
</dbReference>
<dbReference type="OrthoDB" id="9775851at2"/>
<organism evidence="6 7">
    <name type="scientific">Phenylobacterium parvum</name>
    <dbReference type="NCBI Taxonomy" id="2201350"/>
    <lineage>
        <taxon>Bacteria</taxon>
        <taxon>Pseudomonadati</taxon>
        <taxon>Pseudomonadota</taxon>
        <taxon>Alphaproteobacteria</taxon>
        <taxon>Caulobacterales</taxon>
        <taxon>Caulobacteraceae</taxon>
        <taxon>Phenylobacterium</taxon>
    </lineage>
</organism>
<name>A0A2Z3HW88_9CAUL</name>
<evidence type="ECO:0000256" key="2">
    <source>
        <dbReference type="ARBA" id="ARBA00010515"/>
    </source>
</evidence>
<feature type="chain" id="PRO_5016194608" description="Carboxylic ester hydrolase" evidence="4">
    <location>
        <begin position="31"/>
        <end position="565"/>
    </location>
</feature>
<evidence type="ECO:0000256" key="1">
    <source>
        <dbReference type="ARBA" id="ARBA00005964"/>
    </source>
</evidence>
<dbReference type="InterPro" id="IPR029058">
    <property type="entry name" value="AB_hydrolase_fold"/>
</dbReference>
<feature type="signal peptide" evidence="4">
    <location>
        <begin position="1"/>
        <end position="30"/>
    </location>
</feature>
<dbReference type="PANTHER" id="PTHR43142">
    <property type="entry name" value="CARBOXYLIC ESTER HYDROLASE"/>
    <property type="match status" value="1"/>
</dbReference>
<evidence type="ECO:0000313" key="7">
    <source>
        <dbReference type="Proteomes" id="UP000247763"/>
    </source>
</evidence>
<dbReference type="InterPro" id="IPR002018">
    <property type="entry name" value="CarbesteraseB"/>
</dbReference>
<dbReference type="PANTHER" id="PTHR43142:SF1">
    <property type="entry name" value="CARBOXYLIC ESTER HYDROLASE"/>
    <property type="match status" value="1"/>
</dbReference>
<dbReference type="GO" id="GO:0016787">
    <property type="term" value="F:hydrolase activity"/>
    <property type="evidence" value="ECO:0007669"/>
    <property type="project" value="UniProtKB-KW"/>
</dbReference>
<feature type="domain" description="Carboxylesterase type B" evidence="5">
    <location>
        <begin position="34"/>
        <end position="537"/>
    </location>
</feature>
<reference evidence="7" key="1">
    <citation type="submission" date="2018-05" db="EMBL/GenBank/DDBJ databases">
        <title>Genome sequencing of Phenylobacterium sp. HYN0004.</title>
        <authorList>
            <person name="Yi H."/>
            <person name="Baek C."/>
        </authorList>
    </citation>
    <scope>NUCLEOTIDE SEQUENCE [LARGE SCALE GENOMIC DNA]</scope>
    <source>
        <strain evidence="7">HYN0004</strain>
    </source>
</reference>
<evidence type="ECO:0000256" key="4">
    <source>
        <dbReference type="RuleBase" id="RU361235"/>
    </source>
</evidence>
<accession>A0A2Z3HW88</accession>
<dbReference type="InterPro" id="IPR002168">
    <property type="entry name" value="Lipase_GDXG_HIS_AS"/>
</dbReference>
<dbReference type="EC" id="3.1.1.-" evidence="4"/>
<comment type="similarity">
    <text evidence="1 4">Belongs to the type-B carboxylesterase/lipase family.</text>
</comment>
<sequence length="565" mass="58872">MQTTITARIRAAASGLILAGLMSASAAAAAAPAVVKTAGGPVQATARGEMVSYFAIPFAAPPVGDLRWRAPQPAAKWKEPIARGKSAAPCLQTGPESPFRSRTESEDCLYLDVHAPAAKGRYPVMVWIHGGAFTTGDASTYADPSPLVSRGVIVVTVQYRLGAMGFLAHPALRASGGSAGNYGIMDQQAALKWVRANISRFGGDARNVTIFGESAGGFSVLTHLASPLSRGLFDKAIIQSGAYGVDSQKTQAEMEAVSAAALKAAVSGQDAGPACAADPASAACMRSLPEALVRGKLMNAYGKGVGNLVPSVDGRVLPATVKATFAAGRNNRVPVMNGSNEDEMRLFFAITELEARMRSQPPNFNPADRSFLLTAEGFAKSARQVEAAQGVPAGALSERYYPLSRFGDDPALAPSFASAAASTDSTFSCNGINVSSRIAARKSPTWMYEFRDQTAVPIVGAFGGRYVLSLPQGAAHAFELPYLFGMASAGQNAEQKALQATMSTYWTNFARTGNPNGAGAPAWADFARGNVQALDVASGGGVAGMTADAFRDQHHCRTAWSGLTF</sequence>
<dbReference type="PROSITE" id="PS00122">
    <property type="entry name" value="CARBOXYLESTERASE_B_1"/>
    <property type="match status" value="1"/>
</dbReference>
<dbReference type="KEGG" id="phb:HYN04_04430"/>
<dbReference type="InterPro" id="IPR019826">
    <property type="entry name" value="Carboxylesterase_B_AS"/>
</dbReference>
<evidence type="ECO:0000313" key="6">
    <source>
        <dbReference type="EMBL" id="AWM77069.1"/>
    </source>
</evidence>
<protein>
    <recommendedName>
        <fullName evidence="4">Carboxylic ester hydrolase</fullName>
        <ecNumber evidence="4">3.1.1.-</ecNumber>
    </recommendedName>
</protein>
<keyword evidence="7" id="KW-1185">Reference proteome</keyword>
<gene>
    <name evidence="6" type="ORF">HYN04_04430</name>
</gene>
<keyword evidence="4" id="KW-0732">Signal</keyword>
<evidence type="ECO:0000259" key="5">
    <source>
        <dbReference type="Pfam" id="PF00135"/>
    </source>
</evidence>
<dbReference type="Pfam" id="PF00135">
    <property type="entry name" value="COesterase"/>
    <property type="match status" value="1"/>
</dbReference>
<dbReference type="Gene3D" id="3.40.50.1820">
    <property type="entry name" value="alpha/beta hydrolase"/>
    <property type="match status" value="1"/>
</dbReference>
<dbReference type="SUPFAM" id="SSF53474">
    <property type="entry name" value="alpha/beta-Hydrolases"/>
    <property type="match status" value="1"/>
</dbReference>
<dbReference type="AlphaFoldDB" id="A0A2Z3HW88"/>
<dbReference type="PROSITE" id="PS01173">
    <property type="entry name" value="LIPASE_GDXG_HIS"/>
    <property type="match status" value="1"/>
</dbReference>